<comment type="caution">
    <text evidence="4">The sequence shown here is derived from an EMBL/GenBank/DDBJ whole genome shotgun (WGS) entry which is preliminary data.</text>
</comment>
<evidence type="ECO:0000259" key="3">
    <source>
        <dbReference type="PROSITE" id="PS50977"/>
    </source>
</evidence>
<dbReference type="InterPro" id="IPR050109">
    <property type="entry name" value="HTH-type_TetR-like_transc_reg"/>
</dbReference>
<keyword evidence="1 2" id="KW-0238">DNA-binding</keyword>
<dbReference type="InterPro" id="IPR009057">
    <property type="entry name" value="Homeodomain-like_sf"/>
</dbReference>
<reference evidence="4 5" key="1">
    <citation type="journal article" date="2019" name="Environ. Microbiol.">
        <title>Species interactions and distinct microbial communities in high Arctic permafrost affected cryosols are associated with the CH4 and CO2 gas fluxes.</title>
        <authorList>
            <person name="Altshuler I."/>
            <person name="Hamel J."/>
            <person name="Turney S."/>
            <person name="Magnuson E."/>
            <person name="Levesque R."/>
            <person name="Greer C."/>
            <person name="Whyte L.G."/>
        </authorList>
    </citation>
    <scope>NUCLEOTIDE SEQUENCE [LARGE SCALE GENOMIC DNA]</scope>
    <source>
        <strain evidence="4 5">S5.20</strain>
    </source>
</reference>
<organism evidence="4 5">
    <name type="scientific">Mycolicibacterium hodleri</name>
    <dbReference type="NCBI Taxonomy" id="49897"/>
    <lineage>
        <taxon>Bacteria</taxon>
        <taxon>Bacillati</taxon>
        <taxon>Actinomycetota</taxon>
        <taxon>Actinomycetes</taxon>
        <taxon>Mycobacteriales</taxon>
        <taxon>Mycobacteriaceae</taxon>
        <taxon>Mycolicibacterium</taxon>
    </lineage>
</organism>
<dbReference type="OrthoDB" id="5242485at2"/>
<protein>
    <submittedName>
        <fullName evidence="4">TetR/AcrR family transcriptional regulator</fullName>
    </submittedName>
</protein>
<proteinExistence type="predicted"/>
<dbReference type="PANTHER" id="PTHR30055">
    <property type="entry name" value="HTH-TYPE TRANSCRIPTIONAL REGULATOR RUTR"/>
    <property type="match status" value="1"/>
</dbReference>
<name>A0A502DX98_9MYCO</name>
<feature type="DNA-binding region" description="H-T-H motif" evidence="2">
    <location>
        <begin position="61"/>
        <end position="80"/>
    </location>
</feature>
<gene>
    <name evidence="4" type="ORF">EAH80_26280</name>
</gene>
<sequence>MCARVEGEVQLSTAATAVGAAPQDPAPQDGAPQDPATSAFRRRLLDGLADSIAERGYRATTVADVVRSAKTSKRTFYDEFASKEKCFVELLAANNENLVAHITASVDGEAVPDEQVRAAVEAYVEHIESRPAITLSWIREAPALGDLARPLNRLAMQHLTDMLVGLSVSPGFQRAGLQPISRQLALILLGGLRELTALLVEDDQDVRGVVEPAVTAARAILGLSPSSR</sequence>
<dbReference type="Gene3D" id="1.10.357.10">
    <property type="entry name" value="Tetracycline Repressor, domain 2"/>
    <property type="match status" value="1"/>
</dbReference>
<keyword evidence="5" id="KW-1185">Reference proteome</keyword>
<dbReference type="AlphaFoldDB" id="A0A502DX98"/>
<evidence type="ECO:0000256" key="2">
    <source>
        <dbReference type="PROSITE-ProRule" id="PRU00335"/>
    </source>
</evidence>
<evidence type="ECO:0000256" key="1">
    <source>
        <dbReference type="ARBA" id="ARBA00023125"/>
    </source>
</evidence>
<feature type="domain" description="HTH tetR-type" evidence="3">
    <location>
        <begin position="38"/>
        <end position="98"/>
    </location>
</feature>
<dbReference type="SUPFAM" id="SSF46689">
    <property type="entry name" value="Homeodomain-like"/>
    <property type="match status" value="1"/>
</dbReference>
<accession>A0A502DX98</accession>
<dbReference type="PROSITE" id="PS50977">
    <property type="entry name" value="HTH_TETR_2"/>
    <property type="match status" value="1"/>
</dbReference>
<dbReference type="PANTHER" id="PTHR30055:SF187">
    <property type="entry name" value="TRANSCRIPTIONAL REGULATORY PROTEIN"/>
    <property type="match status" value="1"/>
</dbReference>
<evidence type="ECO:0000313" key="4">
    <source>
        <dbReference type="EMBL" id="TPG29734.1"/>
    </source>
</evidence>
<dbReference type="GO" id="GO:0000976">
    <property type="term" value="F:transcription cis-regulatory region binding"/>
    <property type="evidence" value="ECO:0007669"/>
    <property type="project" value="TreeGrafter"/>
</dbReference>
<dbReference type="InterPro" id="IPR001647">
    <property type="entry name" value="HTH_TetR"/>
</dbReference>
<dbReference type="Pfam" id="PF00440">
    <property type="entry name" value="TetR_N"/>
    <property type="match status" value="1"/>
</dbReference>
<dbReference type="GO" id="GO:0003700">
    <property type="term" value="F:DNA-binding transcription factor activity"/>
    <property type="evidence" value="ECO:0007669"/>
    <property type="project" value="TreeGrafter"/>
</dbReference>
<dbReference type="EMBL" id="RCZG01000015">
    <property type="protein sequence ID" value="TPG29734.1"/>
    <property type="molecule type" value="Genomic_DNA"/>
</dbReference>
<dbReference type="Proteomes" id="UP000320095">
    <property type="component" value="Unassembled WGS sequence"/>
</dbReference>
<evidence type="ECO:0000313" key="5">
    <source>
        <dbReference type="Proteomes" id="UP000320095"/>
    </source>
</evidence>